<evidence type="ECO:0000313" key="2">
    <source>
        <dbReference type="EMBL" id="KAH0958246.1"/>
    </source>
</evidence>
<dbReference type="OrthoDB" id="19045at2759"/>
<dbReference type="InterPro" id="IPR006549">
    <property type="entry name" value="HAD-SF_hydro_IIIA"/>
</dbReference>
<reference evidence="2" key="1">
    <citation type="submission" date="2021-09" db="EMBL/GenBank/DDBJ databases">
        <title>A high-quality genome of the endoparasitic fungus Hirsutella rhossiliensis with a comparison of Hirsutella genomes reveals transposable elements contributing to genome size variation.</title>
        <authorList>
            <person name="Lin R."/>
            <person name="Jiao Y."/>
            <person name="Sun X."/>
            <person name="Ling J."/>
            <person name="Xie B."/>
            <person name="Cheng X."/>
        </authorList>
    </citation>
    <scope>NUCLEOTIDE SEQUENCE</scope>
    <source>
        <strain evidence="2">HR02</strain>
    </source>
</reference>
<dbReference type="GO" id="GO:0006281">
    <property type="term" value="P:DNA repair"/>
    <property type="evidence" value="ECO:0007669"/>
    <property type="project" value="TreeGrafter"/>
</dbReference>
<dbReference type="Proteomes" id="UP000824596">
    <property type="component" value="Unassembled WGS sequence"/>
</dbReference>
<dbReference type="Pfam" id="PF13671">
    <property type="entry name" value="AAA_33"/>
    <property type="match status" value="1"/>
</dbReference>
<dbReference type="EMBL" id="JAIZPD010000016">
    <property type="protein sequence ID" value="KAH0958246.1"/>
    <property type="molecule type" value="Genomic_DNA"/>
</dbReference>
<dbReference type="GO" id="GO:0046403">
    <property type="term" value="F:polynucleotide 3'-phosphatase activity"/>
    <property type="evidence" value="ECO:0007669"/>
    <property type="project" value="TreeGrafter"/>
</dbReference>
<keyword evidence="2" id="KW-0418">Kinase</keyword>
<evidence type="ECO:0000256" key="1">
    <source>
        <dbReference type="SAM" id="MobiDB-lite"/>
    </source>
</evidence>
<dbReference type="Gene3D" id="3.40.50.300">
    <property type="entry name" value="P-loop containing nucleotide triphosphate hydrolases"/>
    <property type="match status" value="1"/>
</dbReference>
<dbReference type="GO" id="GO:0003690">
    <property type="term" value="F:double-stranded DNA binding"/>
    <property type="evidence" value="ECO:0007669"/>
    <property type="project" value="TreeGrafter"/>
</dbReference>
<dbReference type="AlphaFoldDB" id="A0A9P8SD53"/>
<keyword evidence="2" id="KW-0808">Transferase</keyword>
<dbReference type="InterPro" id="IPR023214">
    <property type="entry name" value="HAD_sf"/>
</dbReference>
<feature type="region of interest" description="Disordered" evidence="1">
    <location>
        <begin position="1"/>
        <end position="57"/>
    </location>
</feature>
<dbReference type="FunFam" id="3.40.50.300:FF:002548">
    <property type="entry name" value="DNA kinase/phosphatase Pnk1"/>
    <property type="match status" value="1"/>
</dbReference>
<dbReference type="InterPro" id="IPR006551">
    <property type="entry name" value="Polynucleotide_phosphatase"/>
</dbReference>
<dbReference type="GeneID" id="68359676"/>
<dbReference type="RefSeq" id="XP_044715760.1">
    <property type="nucleotide sequence ID" value="XM_044869018.1"/>
</dbReference>
<dbReference type="PANTHER" id="PTHR12083">
    <property type="entry name" value="BIFUNCTIONAL POLYNUCLEOTIDE PHOSPHATASE/KINASE"/>
    <property type="match status" value="1"/>
</dbReference>
<accession>A0A9P8SD53</accession>
<dbReference type="GO" id="GO:0046404">
    <property type="term" value="F:ATP-dependent polydeoxyribonucleotide 5'-hydroxyl-kinase activity"/>
    <property type="evidence" value="ECO:0007669"/>
    <property type="project" value="TreeGrafter"/>
</dbReference>
<keyword evidence="3" id="KW-1185">Reference proteome</keyword>
<dbReference type="InterPro" id="IPR036412">
    <property type="entry name" value="HAD-like_sf"/>
</dbReference>
<sequence length="460" mass="51081">MPPSSPPGKRNATDVPISPPPLKRTLQSGTTKTAVANFFTPTSQKPKDRTAWSQRAPNDAAPATLLVGRYLPDVHDENGSVRRKIAAFDLDSTLIATSSGKKHAGNATDWKWWDSCVPGRLRELHQAQGYQIVILSNQGGLMLHFEPGYKGPKASAQKRVNEFKQKCSAVLSSLDLPTSVYAATGRDMYRKPRPGMWRAVCDDYGLAEDEVDLANSFFVGDAGGRIAGLGTGGGNVKAIAKDFSCSDRNFAHNVGIAYKTPEEFFLGQKPRDFHRDFDLASHPFEEASLGASGLFEKKNKQDIVLYCGPPGAGKSTFYWRHLKPLGYERVNQDTLKSRDKCVQAARELMAGGSSIVVDNTNPDPDVRAVWVDLAKKAKLPIRCLWFRTPLHLCEHNDAVRAHNKVLNPEARQGLPKLAFTGFASRFKEPKVQEGFQDVTEIHFKFRGTREEFDTWGRYWT</sequence>
<dbReference type="Gene3D" id="3.40.50.1000">
    <property type="entry name" value="HAD superfamily/HAD-like"/>
    <property type="match status" value="1"/>
</dbReference>
<dbReference type="NCBIfam" id="TIGR01664">
    <property type="entry name" value="DNA-3'-Pase"/>
    <property type="match status" value="1"/>
</dbReference>
<dbReference type="SUPFAM" id="SSF52540">
    <property type="entry name" value="P-loop containing nucleoside triphosphate hydrolases"/>
    <property type="match status" value="1"/>
</dbReference>
<dbReference type="PANTHER" id="PTHR12083:SF9">
    <property type="entry name" value="BIFUNCTIONAL POLYNUCLEOTIDE PHOSPHATASE_KINASE"/>
    <property type="match status" value="1"/>
</dbReference>
<dbReference type="InterPro" id="IPR013954">
    <property type="entry name" value="PNK3P"/>
</dbReference>
<name>A0A9P8SD53_9HYPO</name>
<feature type="compositionally biased region" description="Polar residues" evidence="1">
    <location>
        <begin position="25"/>
        <end position="44"/>
    </location>
</feature>
<dbReference type="FunFam" id="3.40.50.1000:FF:000078">
    <property type="entry name" value="Bifunctional polynucleotide phosphatase/kinase"/>
    <property type="match status" value="1"/>
</dbReference>
<dbReference type="SUPFAM" id="SSF56784">
    <property type="entry name" value="HAD-like"/>
    <property type="match status" value="1"/>
</dbReference>
<dbReference type="NCBIfam" id="TIGR01662">
    <property type="entry name" value="HAD-SF-IIIA"/>
    <property type="match status" value="1"/>
</dbReference>
<proteinExistence type="predicted"/>
<gene>
    <name evidence="2" type="ORF">HRG_10547</name>
</gene>
<dbReference type="InterPro" id="IPR027417">
    <property type="entry name" value="P-loop_NTPase"/>
</dbReference>
<comment type="caution">
    <text evidence="2">The sequence shown here is derived from an EMBL/GenBank/DDBJ whole genome shotgun (WGS) entry which is preliminary data.</text>
</comment>
<protein>
    <submittedName>
        <fullName evidence="2">Polynucleotide kinase 3 phosphatase domain-containing protein</fullName>
    </submittedName>
</protein>
<dbReference type="Pfam" id="PF08645">
    <property type="entry name" value="PNK3P"/>
    <property type="match status" value="1"/>
</dbReference>
<organism evidence="2 3">
    <name type="scientific">Hirsutella rhossiliensis</name>
    <dbReference type="NCBI Taxonomy" id="111463"/>
    <lineage>
        <taxon>Eukaryota</taxon>
        <taxon>Fungi</taxon>
        <taxon>Dikarya</taxon>
        <taxon>Ascomycota</taxon>
        <taxon>Pezizomycotina</taxon>
        <taxon>Sordariomycetes</taxon>
        <taxon>Hypocreomycetidae</taxon>
        <taxon>Hypocreales</taxon>
        <taxon>Ophiocordycipitaceae</taxon>
        <taxon>Hirsutella</taxon>
    </lineage>
</organism>
<evidence type="ECO:0000313" key="3">
    <source>
        <dbReference type="Proteomes" id="UP000824596"/>
    </source>
</evidence>